<dbReference type="SUPFAM" id="SSF46689">
    <property type="entry name" value="Homeodomain-like"/>
    <property type="match status" value="1"/>
</dbReference>
<organism evidence="1 2">
    <name type="scientific">Bianquea renquensis</name>
    <dbReference type="NCBI Taxonomy" id="2763661"/>
    <lineage>
        <taxon>Bacteria</taxon>
        <taxon>Bacillati</taxon>
        <taxon>Bacillota</taxon>
        <taxon>Clostridia</taxon>
        <taxon>Eubacteriales</taxon>
        <taxon>Bianqueaceae</taxon>
        <taxon>Bianquea</taxon>
    </lineage>
</organism>
<dbReference type="EMBL" id="JACRSQ010000005">
    <property type="protein sequence ID" value="MBC8542929.1"/>
    <property type="molecule type" value="Genomic_DNA"/>
</dbReference>
<dbReference type="PANTHER" id="PTHR37812:SF1">
    <property type="entry name" value="MU-LIKE PROPHAGE FLUMU PROTEIN C"/>
    <property type="match status" value="1"/>
</dbReference>
<dbReference type="Proteomes" id="UP000657006">
    <property type="component" value="Unassembled WGS sequence"/>
</dbReference>
<accession>A0A926I085</accession>
<name>A0A926I085_9FIRM</name>
<reference evidence="1" key="1">
    <citation type="submission" date="2020-08" db="EMBL/GenBank/DDBJ databases">
        <title>Genome public.</title>
        <authorList>
            <person name="Liu C."/>
            <person name="Sun Q."/>
        </authorList>
    </citation>
    <scope>NUCLEOTIDE SEQUENCE</scope>
    <source>
        <strain evidence="1">NSJ-32</strain>
    </source>
</reference>
<dbReference type="RefSeq" id="WP_177719688.1">
    <property type="nucleotide sequence ID" value="NZ_JACRSQ010000005.1"/>
</dbReference>
<gene>
    <name evidence="1" type="ORF">H8730_05155</name>
</gene>
<protein>
    <recommendedName>
        <fullName evidence="3">Mor transcription activator domain-containing protein</fullName>
    </recommendedName>
</protein>
<dbReference type="InterPro" id="IPR049739">
    <property type="entry name" value="YraL-like"/>
</dbReference>
<dbReference type="Gene3D" id="1.10.10.60">
    <property type="entry name" value="Homeodomain-like"/>
    <property type="match status" value="1"/>
</dbReference>
<evidence type="ECO:0008006" key="3">
    <source>
        <dbReference type="Google" id="ProtNLM"/>
    </source>
</evidence>
<sequence length="101" mass="11694">MKYKNANDIIPETLLAEVQKYAAGDLLYIPQLKERRKSWGEGSGARQYLRKRNQEIRDRFDQGQTVDELSDAYRLSPDSIRKIIYAKPNICGRATDSTEEK</sequence>
<keyword evidence="2" id="KW-1185">Reference proteome</keyword>
<dbReference type="AlphaFoldDB" id="A0A926I085"/>
<proteinExistence type="predicted"/>
<dbReference type="InterPro" id="IPR052411">
    <property type="entry name" value="c-mor_Regulatory_Protein"/>
</dbReference>
<dbReference type="InterPro" id="IPR009057">
    <property type="entry name" value="Homeodomain-like_sf"/>
</dbReference>
<evidence type="ECO:0000313" key="1">
    <source>
        <dbReference type="EMBL" id="MBC8542929.1"/>
    </source>
</evidence>
<comment type="caution">
    <text evidence="1">The sequence shown here is derived from an EMBL/GenBank/DDBJ whole genome shotgun (WGS) entry which is preliminary data.</text>
</comment>
<evidence type="ECO:0000313" key="2">
    <source>
        <dbReference type="Proteomes" id="UP000657006"/>
    </source>
</evidence>
<dbReference type="NCBIfam" id="NF040785">
    <property type="entry name" value="CD3324_fam"/>
    <property type="match status" value="1"/>
</dbReference>
<dbReference type="PANTHER" id="PTHR37812">
    <property type="entry name" value="MU-LIKE PROPHAGE FLUMU PROTEIN C"/>
    <property type="match status" value="1"/>
</dbReference>